<evidence type="ECO:0000313" key="2">
    <source>
        <dbReference type="Proteomes" id="UP000823388"/>
    </source>
</evidence>
<keyword evidence="2" id="KW-1185">Reference proteome</keyword>
<proteinExistence type="predicted"/>
<dbReference type="AlphaFoldDB" id="A0A8T0REA6"/>
<dbReference type="EMBL" id="CM029047">
    <property type="protein sequence ID" value="KAG2583794.1"/>
    <property type="molecule type" value="Genomic_DNA"/>
</dbReference>
<dbReference type="Proteomes" id="UP000823388">
    <property type="component" value="Chromosome 6K"/>
</dbReference>
<evidence type="ECO:0000313" key="1">
    <source>
        <dbReference type="EMBL" id="KAG2583794.1"/>
    </source>
</evidence>
<comment type="caution">
    <text evidence="1">The sequence shown here is derived from an EMBL/GenBank/DDBJ whole genome shotgun (WGS) entry which is preliminary data.</text>
</comment>
<reference evidence="1" key="1">
    <citation type="submission" date="2020-05" db="EMBL/GenBank/DDBJ databases">
        <title>WGS assembly of Panicum virgatum.</title>
        <authorList>
            <person name="Lovell J.T."/>
            <person name="Jenkins J."/>
            <person name="Shu S."/>
            <person name="Juenger T.E."/>
            <person name="Schmutz J."/>
        </authorList>
    </citation>
    <scope>NUCLEOTIDE SEQUENCE</scope>
    <source>
        <strain evidence="1">AP13</strain>
    </source>
</reference>
<name>A0A8T0REA6_PANVG</name>
<protein>
    <submittedName>
        <fullName evidence="1">Uncharacterized protein</fullName>
    </submittedName>
</protein>
<organism evidence="1 2">
    <name type="scientific">Panicum virgatum</name>
    <name type="common">Blackwell switchgrass</name>
    <dbReference type="NCBI Taxonomy" id="38727"/>
    <lineage>
        <taxon>Eukaryota</taxon>
        <taxon>Viridiplantae</taxon>
        <taxon>Streptophyta</taxon>
        <taxon>Embryophyta</taxon>
        <taxon>Tracheophyta</taxon>
        <taxon>Spermatophyta</taxon>
        <taxon>Magnoliopsida</taxon>
        <taxon>Liliopsida</taxon>
        <taxon>Poales</taxon>
        <taxon>Poaceae</taxon>
        <taxon>PACMAD clade</taxon>
        <taxon>Panicoideae</taxon>
        <taxon>Panicodae</taxon>
        <taxon>Paniceae</taxon>
        <taxon>Panicinae</taxon>
        <taxon>Panicum</taxon>
        <taxon>Panicum sect. Hiantes</taxon>
    </lineage>
</organism>
<gene>
    <name evidence="1" type="ORF">PVAP13_6KG242900</name>
</gene>
<sequence>MIHKFKVNLNRQGRNHLKGLKAPLTASVFAGLVCSFHPVQVSRHAIQCPKQNIRILVDRLFLQQIHINGKQHHQEKYNPLLTRIPSGRI</sequence>
<accession>A0A8T0REA6</accession>